<feature type="domain" description="HNH nuclease" evidence="1">
    <location>
        <begin position="161"/>
        <end position="211"/>
    </location>
</feature>
<dbReference type="RefSeq" id="WP_149879572.1">
    <property type="nucleotide sequence ID" value="NZ_DBFMZO010000179.1"/>
</dbReference>
<name>A0A6I3S168_9BURK</name>
<gene>
    <name evidence="2" type="ORF">GMD42_05315</name>
</gene>
<reference evidence="2 3" key="1">
    <citation type="journal article" date="2019" name="Nat. Med.">
        <title>A library of human gut bacterial isolates paired with longitudinal multiomics data enables mechanistic microbiome research.</title>
        <authorList>
            <person name="Poyet M."/>
            <person name="Groussin M."/>
            <person name="Gibbons S.M."/>
            <person name="Avila-Pacheco J."/>
            <person name="Jiang X."/>
            <person name="Kearney S.M."/>
            <person name="Perrotta A.R."/>
            <person name="Berdy B."/>
            <person name="Zhao S."/>
            <person name="Lieberman T.D."/>
            <person name="Swanson P.K."/>
            <person name="Smith M."/>
            <person name="Roesemann S."/>
            <person name="Alexander J.E."/>
            <person name="Rich S.A."/>
            <person name="Livny J."/>
            <person name="Vlamakis H."/>
            <person name="Clish C."/>
            <person name="Bullock K."/>
            <person name="Deik A."/>
            <person name="Scott J."/>
            <person name="Pierce K.A."/>
            <person name="Xavier R.J."/>
            <person name="Alm E.J."/>
        </authorList>
    </citation>
    <scope>NUCLEOTIDE SEQUENCE [LARGE SCALE GENOMIC DNA]</scope>
    <source>
        <strain evidence="2 3">BIOML-A2</strain>
    </source>
</reference>
<comment type="caution">
    <text evidence="2">The sequence shown here is derived from an EMBL/GenBank/DDBJ whole genome shotgun (WGS) entry which is preliminary data.</text>
</comment>
<dbReference type="Proteomes" id="UP000462362">
    <property type="component" value="Unassembled WGS sequence"/>
</dbReference>
<dbReference type="Pfam" id="PF13391">
    <property type="entry name" value="HNH_2"/>
    <property type="match status" value="1"/>
</dbReference>
<dbReference type="EMBL" id="WNCL01000012">
    <property type="protein sequence ID" value="MTU43047.1"/>
    <property type="molecule type" value="Genomic_DNA"/>
</dbReference>
<dbReference type="AlphaFoldDB" id="A0A6I3S168"/>
<organism evidence="2 3">
    <name type="scientific">Parasutterella excrementihominis</name>
    <dbReference type="NCBI Taxonomy" id="487175"/>
    <lineage>
        <taxon>Bacteria</taxon>
        <taxon>Pseudomonadati</taxon>
        <taxon>Pseudomonadota</taxon>
        <taxon>Betaproteobacteria</taxon>
        <taxon>Burkholderiales</taxon>
        <taxon>Sutterellaceae</taxon>
        <taxon>Parasutterella</taxon>
    </lineage>
</organism>
<protein>
    <recommendedName>
        <fullName evidence="1">HNH nuclease domain-containing protein</fullName>
    </recommendedName>
</protein>
<sequence length="268" mass="30008">MAVRKSWSREEVTIALGLYAVTPASKISGKNKAIQELAKLLGRSPGSVSYKLSNLLELDKHRKGGPKGFGNYSKTDEEIMKKFSAEGDPGNLKLDLLHDALAGLCDENSSSFYIPQNLRLLRDSLIIEEPRTGNEVLRLIRTRTNQSYFRSSVLANCGEKCAITECNIPSLLEAAHILPWTAFVEARMEISNGIPLIPLFHKAYDQNLIGITADGVIKVSKKLLLSGDKTFGSFMSELENKKLHMESYRTPINRDYLSQRYKEFSDHI</sequence>
<dbReference type="InterPro" id="IPR003615">
    <property type="entry name" value="HNH_nuc"/>
</dbReference>
<proteinExistence type="predicted"/>
<evidence type="ECO:0000259" key="1">
    <source>
        <dbReference type="Pfam" id="PF13391"/>
    </source>
</evidence>
<evidence type="ECO:0000313" key="3">
    <source>
        <dbReference type="Proteomes" id="UP000462362"/>
    </source>
</evidence>
<accession>A0A6I3S168</accession>
<evidence type="ECO:0000313" key="2">
    <source>
        <dbReference type="EMBL" id="MTU43047.1"/>
    </source>
</evidence>